<keyword evidence="6" id="KW-1185">Reference proteome</keyword>
<dbReference type="SUPFAM" id="SSF53383">
    <property type="entry name" value="PLP-dependent transferases"/>
    <property type="match status" value="1"/>
</dbReference>
<name>A0A316ABE6_9BACT</name>
<keyword evidence="3" id="KW-0032">Aminotransferase</keyword>
<dbReference type="Pfam" id="PF00155">
    <property type="entry name" value="Aminotran_1_2"/>
    <property type="match status" value="1"/>
</dbReference>
<gene>
    <name evidence="5" type="ORF">CLV98_11554</name>
</gene>
<dbReference type="GO" id="GO:0008483">
    <property type="term" value="F:transaminase activity"/>
    <property type="evidence" value="ECO:0007669"/>
    <property type="project" value="UniProtKB-KW"/>
</dbReference>
<dbReference type="RefSeq" id="WP_109677422.1">
    <property type="nucleotide sequence ID" value="NZ_QGDT01000015.1"/>
</dbReference>
<dbReference type="PANTHER" id="PTHR42885">
    <property type="entry name" value="HISTIDINOL-PHOSPHATE AMINOTRANSFERASE-RELATED"/>
    <property type="match status" value="1"/>
</dbReference>
<keyword evidence="3" id="KW-0808">Transferase</keyword>
<comment type="caution">
    <text evidence="5">The sequence shown here is derived from an EMBL/GenBank/DDBJ whole genome shotgun (WGS) entry which is preliminary data.</text>
</comment>
<evidence type="ECO:0000313" key="5">
    <source>
        <dbReference type="EMBL" id="PWJ55033.1"/>
    </source>
</evidence>
<accession>A0A316ABE6</accession>
<dbReference type="AlphaFoldDB" id="A0A316ABE6"/>
<evidence type="ECO:0000256" key="3">
    <source>
        <dbReference type="RuleBase" id="RU000481"/>
    </source>
</evidence>
<dbReference type="CDD" id="cd00609">
    <property type="entry name" value="AAT_like"/>
    <property type="match status" value="1"/>
</dbReference>
<comment type="similarity">
    <text evidence="3">Belongs to the class-I pyridoxal-phosphate-dependent aminotransferase family.</text>
</comment>
<dbReference type="Gene3D" id="3.40.640.10">
    <property type="entry name" value="Type I PLP-dependent aspartate aminotransferase-like (Major domain)"/>
    <property type="match status" value="1"/>
</dbReference>
<dbReference type="InterPro" id="IPR004838">
    <property type="entry name" value="NHTrfase_class1_PyrdxlP-BS"/>
</dbReference>
<evidence type="ECO:0000313" key="6">
    <source>
        <dbReference type="Proteomes" id="UP000245880"/>
    </source>
</evidence>
<dbReference type="InterPro" id="IPR015421">
    <property type="entry name" value="PyrdxlP-dep_Trfase_major"/>
</dbReference>
<dbReference type="EC" id="2.6.1.-" evidence="3"/>
<evidence type="ECO:0000256" key="2">
    <source>
        <dbReference type="ARBA" id="ARBA00022898"/>
    </source>
</evidence>
<dbReference type="InterPro" id="IPR004839">
    <property type="entry name" value="Aminotransferase_I/II_large"/>
</dbReference>
<dbReference type="OrthoDB" id="9813612at2"/>
<dbReference type="PROSITE" id="PS00105">
    <property type="entry name" value="AA_TRANSFER_CLASS_1"/>
    <property type="match status" value="1"/>
</dbReference>
<organism evidence="5 6">
    <name type="scientific">Dyadobacter jejuensis</name>
    <dbReference type="NCBI Taxonomy" id="1082580"/>
    <lineage>
        <taxon>Bacteria</taxon>
        <taxon>Pseudomonadati</taxon>
        <taxon>Bacteroidota</taxon>
        <taxon>Cytophagia</taxon>
        <taxon>Cytophagales</taxon>
        <taxon>Spirosomataceae</taxon>
        <taxon>Dyadobacter</taxon>
    </lineage>
</organism>
<reference evidence="5 6" key="1">
    <citation type="submission" date="2018-03" db="EMBL/GenBank/DDBJ databases">
        <title>Genomic Encyclopedia of Archaeal and Bacterial Type Strains, Phase II (KMG-II): from individual species to whole genera.</title>
        <authorList>
            <person name="Goeker M."/>
        </authorList>
    </citation>
    <scope>NUCLEOTIDE SEQUENCE [LARGE SCALE GENOMIC DNA]</scope>
    <source>
        <strain evidence="5 6">DSM 100346</strain>
    </source>
</reference>
<proteinExistence type="inferred from homology"/>
<keyword evidence="2" id="KW-0663">Pyridoxal phosphate</keyword>
<dbReference type="InterPro" id="IPR015422">
    <property type="entry name" value="PyrdxlP-dep_Trfase_small"/>
</dbReference>
<evidence type="ECO:0000256" key="1">
    <source>
        <dbReference type="ARBA" id="ARBA00001933"/>
    </source>
</evidence>
<sequence>MLHGHGNDGYRYDREIWADFSTNVWVGGEPKGLKEHLCERWKTVNAYPEVLGESLGVKIAQHHQLVPSQVLVANGTTESIYLLAQLYTRKKTCILTPSFSEYEDACRAFDHQLTFLPWPEGQDPLQLDSDLVFICNPNNPTGRTLSQLEVSIRNNPRCLFAIDEAFTEFTLFNESAVAWMSRYPNLLVMRSMTKAYAIPGLRLGYLLGQPSLIQALCQIKQPWTINALALEAGTFIFENYDSVQPPIAELLGHKEQFVHQLKALGCLDVLESCTHFFLCKTHGPDARVLKTFLLDEYGILIRDAHNFRGLTPQHFRVATLMPDQNGLLITALKEWKRRYC</sequence>
<comment type="cofactor">
    <cofactor evidence="1 3">
        <name>pyridoxal 5'-phosphate</name>
        <dbReference type="ChEBI" id="CHEBI:597326"/>
    </cofactor>
</comment>
<dbReference type="GO" id="GO:0030170">
    <property type="term" value="F:pyridoxal phosphate binding"/>
    <property type="evidence" value="ECO:0007669"/>
    <property type="project" value="InterPro"/>
</dbReference>
<dbReference type="Gene3D" id="3.90.1150.10">
    <property type="entry name" value="Aspartate Aminotransferase, domain 1"/>
    <property type="match status" value="1"/>
</dbReference>
<dbReference type="EMBL" id="QGDT01000015">
    <property type="protein sequence ID" value="PWJ55033.1"/>
    <property type="molecule type" value="Genomic_DNA"/>
</dbReference>
<protein>
    <recommendedName>
        <fullName evidence="3">Aminotransferase</fullName>
        <ecNumber evidence="3">2.6.1.-</ecNumber>
    </recommendedName>
</protein>
<feature type="domain" description="Aminotransferase class I/classII large" evidence="4">
    <location>
        <begin position="43"/>
        <end position="324"/>
    </location>
</feature>
<dbReference type="PANTHER" id="PTHR42885:SF1">
    <property type="entry name" value="THREONINE-PHOSPHATE DECARBOXYLASE"/>
    <property type="match status" value="1"/>
</dbReference>
<dbReference type="InterPro" id="IPR015424">
    <property type="entry name" value="PyrdxlP-dep_Trfase"/>
</dbReference>
<evidence type="ECO:0000259" key="4">
    <source>
        <dbReference type="Pfam" id="PF00155"/>
    </source>
</evidence>
<dbReference type="Proteomes" id="UP000245880">
    <property type="component" value="Unassembled WGS sequence"/>
</dbReference>